<feature type="transmembrane region" description="Helical" evidence="1">
    <location>
        <begin position="204"/>
        <end position="225"/>
    </location>
</feature>
<accession>A0A7G9GKT0</accession>
<dbReference type="EMBL" id="CP060636">
    <property type="protein sequence ID" value="QNM11412.1"/>
    <property type="molecule type" value="Genomic_DNA"/>
</dbReference>
<dbReference type="AlphaFoldDB" id="A0A7G9GKT0"/>
<feature type="transmembrane region" description="Helical" evidence="1">
    <location>
        <begin position="87"/>
        <end position="105"/>
    </location>
</feature>
<keyword evidence="1" id="KW-0472">Membrane</keyword>
<feature type="transmembrane region" description="Helical" evidence="1">
    <location>
        <begin position="18"/>
        <end position="38"/>
    </location>
</feature>
<feature type="transmembrane region" description="Helical" evidence="1">
    <location>
        <begin position="290"/>
        <end position="310"/>
    </location>
</feature>
<name>A0A7G9GKT0_9FIRM</name>
<feature type="transmembrane region" description="Helical" evidence="1">
    <location>
        <begin position="45"/>
        <end position="67"/>
    </location>
</feature>
<keyword evidence="3" id="KW-1185">Reference proteome</keyword>
<organism evidence="2 3">
    <name type="scientific">[Eubacterium] hominis</name>
    <dbReference type="NCBI Taxonomy" id="2764325"/>
    <lineage>
        <taxon>Bacteria</taxon>
        <taxon>Bacillati</taxon>
        <taxon>Bacillota</taxon>
        <taxon>Erysipelotrichia</taxon>
        <taxon>Erysipelotrichales</taxon>
        <taxon>Erysipelotrichaceae</taxon>
        <taxon>Amedibacillus</taxon>
    </lineage>
</organism>
<evidence type="ECO:0000313" key="2">
    <source>
        <dbReference type="EMBL" id="QNM11412.1"/>
    </source>
</evidence>
<gene>
    <name evidence="2" type="ORF">H9Q80_14295</name>
</gene>
<sequence>MFLSFPAYGKNGDVVKKILRYFLLTALLLCLCYGSTCIKISSRSLTLWFENLVPSMFVTMVLIRLLYKQQMLQHLVPDMICRMFGLDQASFALVISSMLLGFPNGSLFIEEAYRRKELDLQGAQRLFLICCFPTPGFVILSCGVGLYHNAKTGFYLYVSSVLYGFFMLWLTRSKSIHTHHIKHQSTNSFMQDFSASLLESGTSLFMIGGYLMIFMSVTGIVFSFLPQLVSLPLRICAEFSSGVFLIQATSLSTICKLLCTSALLGFGGFCVHMQIYSMCDNCKTKYRTFLIYRILQSLLSCLIFCIFLYLSV</sequence>
<feature type="transmembrane region" description="Helical" evidence="1">
    <location>
        <begin position="154"/>
        <end position="171"/>
    </location>
</feature>
<dbReference type="KEGG" id="ehn:H9Q80_14295"/>
<dbReference type="RefSeq" id="WP_117451951.1">
    <property type="nucleotide sequence ID" value="NZ_CP060636.1"/>
</dbReference>
<reference evidence="2 3" key="1">
    <citation type="submission" date="2020-08" db="EMBL/GenBank/DDBJ databases">
        <authorList>
            <person name="Liu C."/>
            <person name="Sun Q."/>
        </authorList>
    </citation>
    <scope>NUCLEOTIDE SEQUENCE [LARGE SCALE GENOMIC DNA]</scope>
    <source>
        <strain evidence="2 3">NSJ-61</strain>
    </source>
</reference>
<evidence type="ECO:0000256" key="1">
    <source>
        <dbReference type="SAM" id="Phobius"/>
    </source>
</evidence>
<evidence type="ECO:0008006" key="4">
    <source>
        <dbReference type="Google" id="ProtNLM"/>
    </source>
</evidence>
<feature type="transmembrane region" description="Helical" evidence="1">
    <location>
        <begin position="245"/>
        <end position="269"/>
    </location>
</feature>
<evidence type="ECO:0000313" key="3">
    <source>
        <dbReference type="Proteomes" id="UP000515856"/>
    </source>
</evidence>
<keyword evidence="1" id="KW-0812">Transmembrane</keyword>
<protein>
    <recommendedName>
        <fullName evidence="4">Sporulation integral membrane protein YlbJ</fullName>
    </recommendedName>
</protein>
<dbReference type="Proteomes" id="UP000515856">
    <property type="component" value="Chromosome"/>
</dbReference>
<keyword evidence="1" id="KW-1133">Transmembrane helix</keyword>
<feature type="transmembrane region" description="Helical" evidence="1">
    <location>
        <begin position="126"/>
        <end position="148"/>
    </location>
</feature>
<proteinExistence type="predicted"/>